<sequence>MTTIVPTPMEQSQPAPPAGNRARFGGRWRLVGAGLSNVWRYGDLVLSAPSGRLLLLGPNGTGKTTALEALWPFLLDLDKAKLRAGTSRTTTLTSLMREGSTDRKRIGYAWLTFAGPGDQAVHSYGARLVFSDGSTPNVKIEPFTIPGEPIKDMPLTGPGPGRPAITTAEAFREQVEATGGTVFKDEEDYLNALANHVFSTARRDLIALADRIRKVRNPSLLAGTSPDHAAQSLREALPGVSNDVIEATGEALAATNETRLAFQRDVEAAATLDTFAEVWSGHAAEVAGKLAAAAACARDVYDNARQAADRFQGRHRDAVTARERAEADLRVAEQDHDNAVAEVESIEKSPAYTTLERLADLANTSDARDSEAQAKVDNLHHRVRTLRRDGAHLATDAHQLAAAVTDITAAAANYDPHTAATAPTVVVSTRSHAILTVGEDAFDPGPPLELSIDPEQLDAAAQSWMAIASDHETRQTNAELMVRQHRRTVAPVQQDASHKSQQADQADQHADNAAHERDRKTERALDAASTAVQEISRWASANADLTATPESDALDADTITQTAAAGPAALLGSASDWKDSARNIAAKTAAELRQTAKAYGQQADTKHAAATDARHRAEELRAGRMIPPPRPPWAGDADEDAFAYALQWKTGTDRRLQALVESALESAGLLGATLTEDGGWAHPWAVTATTPRAAHSLTTLIEADSQHRLAAAATDVLERITLVDTASAALSDVPAVIGTDGSFRFGVICGRAPGADDSATLPEPSHIGAAQRRAAALAEAERLDDTADHLDSEAAALEQAAEELRDHATRTQARAESFPSLKELAKAEQDRSAAARWAEQQRAVADKAAAEAETARRQANTVAEQWRTQAKSMGLSTDPDEVAATAESEARITTGLRNAAAALSAQQSTLLSLRTRADSHASDRAALTALHAAATTAHAAARKARLVYERMQGAHGKAAAELSARLTAARARAKETQELVGAAVVLKDEALVEEAKLEQAAADAIENAAAKQPAASAALAELRGLLAVQDVAEVVLRDAQHSSSDALIAQVTAAVEGKTKWGKKKVADTYETARAELRMWAVDRTEGHGDLDTYQCTYDGIAYTPCAAAALARRLADRAGEQLHEAEEAALRDFIVGRLPSAIGIAYTELLDWVDSVNTKMESASASSGVGVRVKVSLRDDLNPNRRTVYHLACKKSAATRTPEQDAELAAALKSLLDAADGETDTEKVKQAVDIRDWVRVDYFVHRPGQEPKRWTRNTGLSGGERRLVILAPMIASIAALYDNLPDTALRLAALDEVPAEVDDTGREGLARYIAELDLDVICTSYLWEGAPGAWDGVDGHDLEAGPDGVVVAFPMLVRGIEPLPGDPDESP</sequence>
<evidence type="ECO:0000256" key="1">
    <source>
        <dbReference type="SAM" id="Coils"/>
    </source>
</evidence>
<dbReference type="InterPro" id="IPR027417">
    <property type="entry name" value="P-loop_NTPase"/>
</dbReference>
<dbReference type="SUPFAM" id="SSF52540">
    <property type="entry name" value="P-loop containing nucleoside triphosphate hydrolases"/>
    <property type="match status" value="1"/>
</dbReference>
<comment type="caution">
    <text evidence="3">The sequence shown here is derived from an EMBL/GenBank/DDBJ whole genome shotgun (WGS) entry which is preliminary data.</text>
</comment>
<keyword evidence="1" id="KW-0175">Coiled coil</keyword>
<dbReference type="Proteomes" id="UP001207588">
    <property type="component" value="Unassembled WGS sequence"/>
</dbReference>
<proteinExistence type="predicted"/>
<gene>
    <name evidence="3" type="ORF">H7I91_22845</name>
</gene>
<dbReference type="Gene3D" id="3.40.50.300">
    <property type="entry name" value="P-loop containing nucleotide triphosphate hydrolases"/>
    <property type="match status" value="2"/>
</dbReference>
<feature type="compositionally biased region" description="Low complexity" evidence="2">
    <location>
        <begin position="493"/>
        <end position="505"/>
    </location>
</feature>
<reference evidence="3" key="2">
    <citation type="journal article" date="2022" name="BMC Genomics">
        <title>Comparative genome analysis of mycobacteria focusing on tRNA and non-coding RNA.</title>
        <authorList>
            <person name="Behra P.R.K."/>
            <person name="Pettersson B.M.F."/>
            <person name="Ramesh M."/>
            <person name="Das S."/>
            <person name="Dasgupta S."/>
            <person name="Kirsebom L.A."/>
        </authorList>
    </citation>
    <scope>NUCLEOTIDE SEQUENCE</scope>
    <source>
        <strain evidence="3">DSM 45439</strain>
    </source>
</reference>
<feature type="region of interest" description="Disordered" evidence="2">
    <location>
        <begin position="805"/>
        <end position="826"/>
    </location>
</feature>
<protein>
    <submittedName>
        <fullName evidence="3">Uncharacterized protein</fullName>
    </submittedName>
</protein>
<evidence type="ECO:0000256" key="2">
    <source>
        <dbReference type="SAM" id="MobiDB-lite"/>
    </source>
</evidence>
<feature type="coiled-coil region" evidence="1">
    <location>
        <begin position="959"/>
        <end position="1007"/>
    </location>
</feature>
<feature type="coiled-coil region" evidence="1">
    <location>
        <begin position="315"/>
        <end position="349"/>
    </location>
</feature>
<dbReference type="RefSeq" id="WP_080687459.1">
    <property type="nucleotide sequence ID" value="NZ_JACKTG010000078.1"/>
</dbReference>
<feature type="region of interest" description="Disordered" evidence="2">
    <location>
        <begin position="487"/>
        <end position="528"/>
    </location>
</feature>
<feature type="coiled-coil region" evidence="1">
    <location>
        <begin position="838"/>
        <end position="865"/>
    </location>
</feature>
<feature type="compositionally biased region" description="Basic and acidic residues" evidence="2">
    <location>
        <begin position="506"/>
        <end position="525"/>
    </location>
</feature>
<accession>A0AAW5SAC2</accession>
<dbReference type="EMBL" id="JACKTG010000078">
    <property type="protein sequence ID" value="MCV6992073.1"/>
    <property type="molecule type" value="Genomic_DNA"/>
</dbReference>
<organism evidence="3 4">
    <name type="scientific">Mycobacterium bouchedurhonense</name>
    <dbReference type="NCBI Taxonomy" id="701041"/>
    <lineage>
        <taxon>Bacteria</taxon>
        <taxon>Bacillati</taxon>
        <taxon>Actinomycetota</taxon>
        <taxon>Actinomycetes</taxon>
        <taxon>Mycobacteriales</taxon>
        <taxon>Mycobacteriaceae</taxon>
        <taxon>Mycobacterium</taxon>
        <taxon>Mycobacterium avium complex (MAC)</taxon>
    </lineage>
</organism>
<evidence type="ECO:0000313" key="4">
    <source>
        <dbReference type="Proteomes" id="UP001207588"/>
    </source>
</evidence>
<feature type="compositionally biased region" description="Polar residues" evidence="2">
    <location>
        <begin position="1"/>
        <end position="13"/>
    </location>
</feature>
<feature type="region of interest" description="Disordered" evidence="2">
    <location>
        <begin position="1"/>
        <end position="21"/>
    </location>
</feature>
<reference evidence="3" key="1">
    <citation type="submission" date="2020-07" db="EMBL/GenBank/DDBJ databases">
        <authorList>
            <person name="Pettersson B.M.F."/>
            <person name="Behra P.R.K."/>
            <person name="Ramesh M."/>
            <person name="Das S."/>
            <person name="Dasgupta S."/>
            <person name="Kirsebom L.A."/>
        </authorList>
    </citation>
    <scope>NUCLEOTIDE SEQUENCE</scope>
    <source>
        <strain evidence="3">DSM 45439</strain>
    </source>
</reference>
<dbReference type="Pfam" id="PF13558">
    <property type="entry name" value="SbcC_Walker_B"/>
    <property type="match status" value="1"/>
</dbReference>
<evidence type="ECO:0000313" key="3">
    <source>
        <dbReference type="EMBL" id="MCV6992073.1"/>
    </source>
</evidence>
<name>A0AAW5SAC2_MYCBC</name>